<protein>
    <submittedName>
        <fullName evidence="1">Uncharacterized protein</fullName>
    </submittedName>
</protein>
<organism evidence="1 2">
    <name type="scientific">Thelohanellus kitauei</name>
    <name type="common">Myxosporean</name>
    <dbReference type="NCBI Taxonomy" id="669202"/>
    <lineage>
        <taxon>Eukaryota</taxon>
        <taxon>Metazoa</taxon>
        <taxon>Cnidaria</taxon>
        <taxon>Myxozoa</taxon>
        <taxon>Myxosporea</taxon>
        <taxon>Bivalvulida</taxon>
        <taxon>Platysporina</taxon>
        <taxon>Myxobolidae</taxon>
        <taxon>Thelohanellus</taxon>
    </lineage>
</organism>
<reference evidence="1 2" key="1">
    <citation type="journal article" date="2014" name="Genome Biol. Evol.">
        <title>The genome of the myxosporean Thelohanellus kitauei shows adaptations to nutrient acquisition within its fish host.</title>
        <authorList>
            <person name="Yang Y."/>
            <person name="Xiong J."/>
            <person name="Zhou Z."/>
            <person name="Huo F."/>
            <person name="Miao W."/>
            <person name="Ran C."/>
            <person name="Liu Y."/>
            <person name="Zhang J."/>
            <person name="Feng J."/>
            <person name="Wang M."/>
            <person name="Wang M."/>
            <person name="Wang L."/>
            <person name="Yao B."/>
        </authorList>
    </citation>
    <scope>NUCLEOTIDE SEQUENCE [LARGE SCALE GENOMIC DNA]</scope>
    <source>
        <strain evidence="1">Wuqing</strain>
    </source>
</reference>
<name>A0A0C2I9X2_THEKT</name>
<dbReference type="EMBL" id="JWZT01005129">
    <property type="protein sequence ID" value="KII62048.1"/>
    <property type="molecule type" value="Genomic_DNA"/>
</dbReference>
<comment type="caution">
    <text evidence="1">The sequence shown here is derived from an EMBL/GenBank/DDBJ whole genome shotgun (WGS) entry which is preliminary data.</text>
</comment>
<keyword evidence="2" id="KW-1185">Reference proteome</keyword>
<sequence length="102" mass="12035">MIFSYNIFKRKRHNLAQKTKLRKVETVRESIILGLKEIYCKIFKYKSTPDSFEPSQWPQKADSNPVDYAIWGLELKQNFEESSASVYQDAINRCISQKPKML</sequence>
<evidence type="ECO:0000313" key="2">
    <source>
        <dbReference type="Proteomes" id="UP000031668"/>
    </source>
</evidence>
<gene>
    <name evidence="1" type="ORF">RF11_03217</name>
</gene>
<proteinExistence type="predicted"/>
<dbReference type="Proteomes" id="UP000031668">
    <property type="component" value="Unassembled WGS sequence"/>
</dbReference>
<accession>A0A0C2I9X2</accession>
<dbReference type="AlphaFoldDB" id="A0A0C2I9X2"/>
<evidence type="ECO:0000313" key="1">
    <source>
        <dbReference type="EMBL" id="KII62048.1"/>
    </source>
</evidence>